<dbReference type="InterPro" id="IPR000182">
    <property type="entry name" value="GNAT_dom"/>
</dbReference>
<sequence length="154" mass="17061">MNDDTASGIRQLTANDLPWMDGLLALFGEAFDDAATYSARRPRPEYLRSLLASETFIALVALDGDAVVGGLAAYELRKFEQERSEIYIYDLAVAATHRRRGIATRLIGELGRLGEARGAWVIFVQADHVDPPAIALYTKLGTREDVLHFDIPVR</sequence>
<keyword evidence="3" id="KW-1185">Reference proteome</keyword>
<accession>A0ABR9S9C8</accession>
<reference evidence="2 3" key="1">
    <citation type="submission" date="2020-10" db="EMBL/GenBank/DDBJ databases">
        <title>Ramlibacter sp. HM2 16S ribosomal RNA gene Genome sequencing and assembly.</title>
        <authorList>
            <person name="Kang M."/>
        </authorList>
    </citation>
    <scope>NUCLEOTIDE SEQUENCE [LARGE SCALE GENOMIC DNA]</scope>
    <source>
        <strain evidence="2 3">HM2</strain>
    </source>
</reference>
<dbReference type="RefSeq" id="WP_193678262.1">
    <property type="nucleotide sequence ID" value="NZ_JADDIV010000005.1"/>
</dbReference>
<evidence type="ECO:0000259" key="1">
    <source>
        <dbReference type="PROSITE" id="PS51186"/>
    </source>
</evidence>
<dbReference type="Gene3D" id="3.40.630.30">
    <property type="match status" value="1"/>
</dbReference>
<dbReference type="InterPro" id="IPR016181">
    <property type="entry name" value="Acyl_CoA_acyltransferase"/>
</dbReference>
<comment type="caution">
    <text evidence="2">The sequence shown here is derived from an EMBL/GenBank/DDBJ whole genome shotgun (WGS) entry which is preliminary data.</text>
</comment>
<dbReference type="Proteomes" id="UP000806285">
    <property type="component" value="Unassembled WGS sequence"/>
</dbReference>
<dbReference type="CDD" id="cd04301">
    <property type="entry name" value="NAT_SF"/>
    <property type="match status" value="1"/>
</dbReference>
<dbReference type="EMBL" id="JADDIV010000005">
    <property type="protein sequence ID" value="MBE7369649.1"/>
    <property type="molecule type" value="Genomic_DNA"/>
</dbReference>
<protein>
    <submittedName>
        <fullName evidence="2">AAC(3)-I family aminoglycoside N-acetyltransferase</fullName>
    </submittedName>
</protein>
<gene>
    <name evidence="2" type="primary">aac(3)-I</name>
    <name evidence="2" type="ORF">IM787_18950</name>
</gene>
<evidence type="ECO:0000313" key="2">
    <source>
        <dbReference type="EMBL" id="MBE7369649.1"/>
    </source>
</evidence>
<dbReference type="Pfam" id="PF00583">
    <property type="entry name" value="Acetyltransf_1"/>
    <property type="match status" value="1"/>
</dbReference>
<organism evidence="2 3">
    <name type="scientific">Ramlibacter pallidus</name>
    <dbReference type="NCBI Taxonomy" id="2780087"/>
    <lineage>
        <taxon>Bacteria</taxon>
        <taxon>Pseudomonadati</taxon>
        <taxon>Pseudomonadota</taxon>
        <taxon>Betaproteobacteria</taxon>
        <taxon>Burkholderiales</taxon>
        <taxon>Comamonadaceae</taxon>
        <taxon>Ramlibacter</taxon>
    </lineage>
</organism>
<proteinExistence type="predicted"/>
<evidence type="ECO:0000313" key="3">
    <source>
        <dbReference type="Proteomes" id="UP000806285"/>
    </source>
</evidence>
<dbReference type="PANTHER" id="PTHR43072">
    <property type="entry name" value="N-ACETYLTRANSFERASE"/>
    <property type="match status" value="1"/>
</dbReference>
<dbReference type="PROSITE" id="PS51186">
    <property type="entry name" value="GNAT"/>
    <property type="match status" value="1"/>
</dbReference>
<dbReference type="NCBIfam" id="NF033083">
    <property type="entry name" value="AAC_3_I"/>
    <property type="match status" value="1"/>
</dbReference>
<dbReference type="SUPFAM" id="SSF55729">
    <property type="entry name" value="Acyl-CoA N-acyltransferases (Nat)"/>
    <property type="match status" value="1"/>
</dbReference>
<feature type="domain" description="N-acetyltransferase" evidence="1">
    <location>
        <begin position="7"/>
        <end position="154"/>
    </location>
</feature>
<name>A0ABR9S9C8_9BURK</name>